<evidence type="ECO:0000256" key="6">
    <source>
        <dbReference type="ARBA" id="ARBA00022942"/>
    </source>
</evidence>
<keyword evidence="10" id="KW-0539">Nucleus</keyword>
<keyword evidence="6 10" id="KW-0647">Proteasome</keyword>
<reference evidence="11 12" key="1">
    <citation type="submission" date="2017-03" db="EMBL/GenBank/DDBJ databases">
        <title>Genome Survey of Euroglyphus maynei.</title>
        <authorList>
            <person name="Arlian L.G."/>
            <person name="Morgan M.S."/>
            <person name="Rider S.D."/>
        </authorList>
    </citation>
    <scope>NUCLEOTIDE SEQUENCE [LARGE SCALE GENOMIC DNA]</scope>
    <source>
        <strain evidence="11">Arlian Lab</strain>
        <tissue evidence="11">Whole body</tissue>
    </source>
</reference>
<evidence type="ECO:0000256" key="5">
    <source>
        <dbReference type="ARBA" id="ARBA00022801"/>
    </source>
</evidence>
<dbReference type="GO" id="GO:0051603">
    <property type="term" value="P:proteolysis involved in protein catabolic process"/>
    <property type="evidence" value="ECO:0007669"/>
    <property type="project" value="InterPro"/>
</dbReference>
<feature type="active site" description="Nucleophile" evidence="9">
    <location>
        <position position="40"/>
    </location>
</feature>
<organism evidence="11 12">
    <name type="scientific">Euroglyphus maynei</name>
    <name type="common">Mayne's house dust mite</name>
    <dbReference type="NCBI Taxonomy" id="6958"/>
    <lineage>
        <taxon>Eukaryota</taxon>
        <taxon>Metazoa</taxon>
        <taxon>Ecdysozoa</taxon>
        <taxon>Arthropoda</taxon>
        <taxon>Chelicerata</taxon>
        <taxon>Arachnida</taxon>
        <taxon>Acari</taxon>
        <taxon>Acariformes</taxon>
        <taxon>Sarcoptiformes</taxon>
        <taxon>Astigmata</taxon>
        <taxon>Psoroptidia</taxon>
        <taxon>Analgoidea</taxon>
        <taxon>Pyroglyphidae</taxon>
        <taxon>Pyroglyphinae</taxon>
        <taxon>Euroglyphus</taxon>
    </lineage>
</organism>
<keyword evidence="5" id="KW-0378">Hydrolase</keyword>
<feature type="non-terminal residue" evidence="11">
    <location>
        <position position="236"/>
    </location>
</feature>
<dbReference type="PRINTS" id="PR00141">
    <property type="entry name" value="PROTEASOME"/>
</dbReference>
<evidence type="ECO:0000313" key="11">
    <source>
        <dbReference type="EMBL" id="OTF73652.1"/>
    </source>
</evidence>
<evidence type="ECO:0000256" key="8">
    <source>
        <dbReference type="ARBA" id="ARBA00026071"/>
    </source>
</evidence>
<evidence type="ECO:0000256" key="9">
    <source>
        <dbReference type="PIRSR" id="PIRSR600243-1"/>
    </source>
</evidence>
<dbReference type="InterPro" id="IPR029055">
    <property type="entry name" value="Ntn_hydrolases_N"/>
</dbReference>
<dbReference type="SUPFAM" id="SSF56235">
    <property type="entry name" value="N-terminal nucleophile aminohydrolases (Ntn hydrolases)"/>
    <property type="match status" value="1"/>
</dbReference>
<dbReference type="PROSITE" id="PS00854">
    <property type="entry name" value="PROTEASOME_BETA_1"/>
    <property type="match status" value="1"/>
</dbReference>
<comment type="function">
    <text evidence="10">Component of the proteasome, a multicatalytic proteinase complex which is characterized by its ability to cleave peptides with Arg, Phe, Tyr, Leu, and Glu adjacent to the leaving group at neutral or slightly basic pH. The proteasome has an ATP-dependent proteolytic activity.</text>
</comment>
<sequence>MSSAILPEIPTGGFNFENFERNEYLRQKGYPMPNVQKTGTTIAGIIYKDGVILGADTRATNGSVVAEKNCLKIHFLANNMYCCGAGTAADTDHTTKMIGSQLELLRLNTGKQVPLCVATRLLKQYLYRYQGHVSAALVLGGVDKFGPHLCSIAPHGSTDVLPYTTMGSGSLAAMAVFETRWKPDLGLEEGKKLVRDAIAAGIFNDLGSGSNVDLCIITKHETQYLRNYDEANVKGQ</sequence>
<dbReference type="PANTHER" id="PTHR32194:SF9">
    <property type="entry name" value="PROTEASOME SUBUNIT BETA"/>
    <property type="match status" value="1"/>
</dbReference>
<comment type="subunit">
    <text evidence="8">The 26S proteasome consists of a 20S proteasome core and two 19S regulatory subunits. The 20S proteasome core is composed of 28 subunits that are arranged in four stacked rings, resulting in a barrel-shaped structure. The two end rings are each formed by seven alpha subunits, and the two central rings are each formed by seven beta subunits. The catalytic chamber with the active sites is on the inside of the barrel.</text>
</comment>
<dbReference type="GO" id="GO:0005634">
    <property type="term" value="C:nucleus"/>
    <property type="evidence" value="ECO:0007669"/>
    <property type="project" value="UniProtKB-SubCell"/>
</dbReference>
<accession>A0A1Y3AYR0</accession>
<evidence type="ECO:0000256" key="7">
    <source>
        <dbReference type="ARBA" id="ARBA00024953"/>
    </source>
</evidence>
<evidence type="ECO:0000256" key="3">
    <source>
        <dbReference type="ARBA" id="ARBA00022670"/>
    </source>
</evidence>
<dbReference type="GO" id="GO:0005737">
    <property type="term" value="C:cytoplasm"/>
    <property type="evidence" value="ECO:0007669"/>
    <property type="project" value="UniProtKB-SubCell"/>
</dbReference>
<evidence type="ECO:0000313" key="12">
    <source>
        <dbReference type="Proteomes" id="UP000194236"/>
    </source>
</evidence>
<gene>
    <name evidence="11" type="ORF">BLA29_007607</name>
</gene>
<comment type="subcellular location">
    <subcellularLocation>
        <location evidence="10">Cytoplasm</location>
    </subcellularLocation>
    <subcellularLocation>
        <location evidence="10">Nucleus</location>
    </subcellularLocation>
</comment>
<dbReference type="PANTHER" id="PTHR32194">
    <property type="entry name" value="METALLOPROTEASE TLDD"/>
    <property type="match status" value="1"/>
</dbReference>
<dbReference type="CDD" id="cd03763">
    <property type="entry name" value="proteasome_beta_type_7"/>
    <property type="match status" value="1"/>
</dbReference>
<keyword evidence="4" id="KW-0888">Threonine protease</keyword>
<comment type="subunit">
    <text evidence="10">Component of the proteasome complex.</text>
</comment>
<evidence type="ECO:0000256" key="10">
    <source>
        <dbReference type="RuleBase" id="RU004203"/>
    </source>
</evidence>
<name>A0A1Y3AYR0_EURMA</name>
<comment type="caution">
    <text evidence="11">The sequence shown here is derived from an EMBL/GenBank/DDBJ whole genome shotgun (WGS) entry which is preliminary data.</text>
</comment>
<dbReference type="EMBL" id="MUJZ01050657">
    <property type="protein sequence ID" value="OTF73652.1"/>
    <property type="molecule type" value="Genomic_DNA"/>
</dbReference>
<evidence type="ECO:0000256" key="2">
    <source>
        <dbReference type="ARBA" id="ARBA00022490"/>
    </source>
</evidence>
<evidence type="ECO:0000256" key="1">
    <source>
        <dbReference type="ARBA" id="ARBA00001198"/>
    </source>
</evidence>
<comment type="function">
    <text evidence="7">Non-catalytic component of the proteasome, a multicatalytic proteinase complex which is characterized by its ability to cleave peptides with Arg, Phe, Tyr, Leu, and Glu adjacent to the leaving group at neutral or slightly basic pH. The proteasome has an ATP-dependent proteolytic activity.</text>
</comment>
<dbReference type="InterPro" id="IPR001353">
    <property type="entry name" value="Proteasome_sua/b"/>
</dbReference>
<protein>
    <recommendedName>
        <fullName evidence="10">Proteasome subunit beta</fullName>
    </recommendedName>
</protein>
<proteinExistence type="inferred from homology"/>
<dbReference type="OrthoDB" id="429533at2759"/>
<dbReference type="PROSITE" id="PS51476">
    <property type="entry name" value="PROTEASOME_BETA_2"/>
    <property type="match status" value="1"/>
</dbReference>
<comment type="catalytic activity">
    <reaction evidence="1">
        <text>Cleavage of peptide bonds with very broad specificity.</text>
        <dbReference type="EC" id="3.4.25.1"/>
    </reaction>
</comment>
<evidence type="ECO:0000256" key="4">
    <source>
        <dbReference type="ARBA" id="ARBA00022698"/>
    </source>
</evidence>
<keyword evidence="2 10" id="KW-0963">Cytoplasm</keyword>
<dbReference type="GO" id="GO:0004298">
    <property type="term" value="F:threonine-type endopeptidase activity"/>
    <property type="evidence" value="ECO:0007669"/>
    <property type="project" value="UniProtKB-KW"/>
</dbReference>
<dbReference type="AlphaFoldDB" id="A0A1Y3AYR0"/>
<dbReference type="Proteomes" id="UP000194236">
    <property type="component" value="Unassembled WGS sequence"/>
</dbReference>
<dbReference type="InterPro" id="IPR000243">
    <property type="entry name" value="Pept_T1A_subB"/>
</dbReference>
<dbReference type="Pfam" id="PF00227">
    <property type="entry name" value="Proteasome"/>
    <property type="match status" value="1"/>
</dbReference>
<keyword evidence="3" id="KW-0645">Protease</keyword>
<comment type="similarity">
    <text evidence="10">Belongs to the peptidase T1B family.</text>
</comment>
<dbReference type="InterPro" id="IPR016050">
    <property type="entry name" value="Proteasome_bsu_CS"/>
</dbReference>
<dbReference type="GO" id="GO:0005839">
    <property type="term" value="C:proteasome core complex"/>
    <property type="evidence" value="ECO:0007669"/>
    <property type="project" value="InterPro"/>
</dbReference>
<dbReference type="Gene3D" id="3.60.20.10">
    <property type="entry name" value="Glutamine Phosphoribosylpyrophosphate, subunit 1, domain 1"/>
    <property type="match status" value="1"/>
</dbReference>
<keyword evidence="12" id="KW-1185">Reference proteome</keyword>
<dbReference type="InterPro" id="IPR023333">
    <property type="entry name" value="Proteasome_suB-type"/>
</dbReference>